<accession>A0ACC1TU59</accession>
<reference evidence="1" key="1">
    <citation type="submission" date="2022-09" db="EMBL/GenBank/DDBJ databases">
        <title>A Global Phylogenomic Analysis of the Shiitake Genus Lentinula.</title>
        <authorList>
            <consortium name="DOE Joint Genome Institute"/>
            <person name="Sierra-Patev S."/>
            <person name="Min B."/>
            <person name="Naranjo-Ortiz M."/>
            <person name="Looney B."/>
            <person name="Konkel Z."/>
            <person name="Slot J.C."/>
            <person name="Sakamoto Y."/>
            <person name="Steenwyk J.L."/>
            <person name="Rokas A."/>
            <person name="Carro J."/>
            <person name="Camarero S."/>
            <person name="Ferreira P."/>
            <person name="Molpeceres G."/>
            <person name="Ruiz-Duenas F.J."/>
            <person name="Serrano A."/>
            <person name="Henrissat B."/>
            <person name="Drula E."/>
            <person name="Hughes K.W."/>
            <person name="Mata J.L."/>
            <person name="Ishikawa N.K."/>
            <person name="Vargas-Isla R."/>
            <person name="Ushijima S."/>
            <person name="Smith C.A."/>
            <person name="Ahrendt S."/>
            <person name="Andreopoulos W."/>
            <person name="He G."/>
            <person name="Labutti K."/>
            <person name="Lipzen A."/>
            <person name="Ng V."/>
            <person name="Riley R."/>
            <person name="Sandor L."/>
            <person name="Barry K."/>
            <person name="Martinez A.T."/>
            <person name="Xiao Y."/>
            <person name="Gibbons J.G."/>
            <person name="Terashima K."/>
            <person name="Grigoriev I.V."/>
            <person name="Hibbett D.S."/>
        </authorList>
    </citation>
    <scope>NUCLEOTIDE SEQUENCE</scope>
    <source>
        <strain evidence="1">TMI1499</strain>
    </source>
</reference>
<sequence>MLAVLAVSLLIHRNETTRATSETAYNIFDSGYVQLFYSMKPSITSAAIDGFSKLAQQNVAETIQAAPLNVARFPDKHIPWPTQDEILRQIGKTLERAKKQLEHVIRDESSQVEKIIRVIHDFVSIQVRLLPGDVRKGIDKFNEFRHEHPSLCYCCCHRRSGGSRNGVYGPLAFPRSASPFRICDVWSGCCYVQISPLHSYADLSQGLGLLPYSLFSTEHVRAASSRSYNVTMSAKSYWPVAGFLDLAAVSVGTIALSWYPEMVIPDLNLVVKDDEIAGILFDDFLKEVGRRCEEADIPKVQWLDVAIETVAKAVQEIVQTGAV</sequence>
<keyword evidence="2" id="KW-1185">Reference proteome</keyword>
<comment type="caution">
    <text evidence="1">The sequence shown here is derived from an EMBL/GenBank/DDBJ whole genome shotgun (WGS) entry which is preliminary data.</text>
</comment>
<protein>
    <submittedName>
        <fullName evidence="1">Uncharacterized protein</fullName>
    </submittedName>
</protein>
<gene>
    <name evidence="1" type="ORF">F5876DRAFT_67756</name>
</gene>
<proteinExistence type="predicted"/>
<organism evidence="1 2">
    <name type="scientific">Lentinula aff. lateritia</name>
    <dbReference type="NCBI Taxonomy" id="2804960"/>
    <lineage>
        <taxon>Eukaryota</taxon>
        <taxon>Fungi</taxon>
        <taxon>Dikarya</taxon>
        <taxon>Basidiomycota</taxon>
        <taxon>Agaricomycotina</taxon>
        <taxon>Agaricomycetes</taxon>
        <taxon>Agaricomycetidae</taxon>
        <taxon>Agaricales</taxon>
        <taxon>Marasmiineae</taxon>
        <taxon>Omphalotaceae</taxon>
        <taxon>Lentinula</taxon>
    </lineage>
</organism>
<evidence type="ECO:0000313" key="2">
    <source>
        <dbReference type="Proteomes" id="UP001163835"/>
    </source>
</evidence>
<dbReference type="Proteomes" id="UP001163835">
    <property type="component" value="Unassembled WGS sequence"/>
</dbReference>
<name>A0ACC1TU59_9AGAR</name>
<evidence type="ECO:0000313" key="1">
    <source>
        <dbReference type="EMBL" id="KAJ3807876.1"/>
    </source>
</evidence>
<dbReference type="EMBL" id="MU795267">
    <property type="protein sequence ID" value="KAJ3807876.1"/>
    <property type="molecule type" value="Genomic_DNA"/>
</dbReference>